<protein>
    <submittedName>
        <fullName evidence="1">Uncharacterized protein</fullName>
    </submittedName>
</protein>
<dbReference type="EMBL" id="JAOZEV010000034">
    <property type="protein sequence ID" value="MCV9934640.1"/>
    <property type="molecule type" value="Genomic_DNA"/>
</dbReference>
<evidence type="ECO:0000313" key="1">
    <source>
        <dbReference type="EMBL" id="MCV9934640.1"/>
    </source>
</evidence>
<comment type="caution">
    <text evidence="1">The sequence shown here is derived from an EMBL/GenBank/DDBJ whole genome shotgun (WGS) entry which is preliminary data.</text>
</comment>
<gene>
    <name evidence="1" type="ORF">OIU80_20350</name>
</gene>
<organism evidence="1 2">
    <name type="scientific">Flavobacterium frigoritolerans</name>
    <dbReference type="NCBI Taxonomy" id="2987686"/>
    <lineage>
        <taxon>Bacteria</taxon>
        <taxon>Pseudomonadati</taxon>
        <taxon>Bacteroidota</taxon>
        <taxon>Flavobacteriia</taxon>
        <taxon>Flavobacteriales</taxon>
        <taxon>Flavobacteriaceae</taxon>
        <taxon>Flavobacterium</taxon>
    </lineage>
</organism>
<sequence length="311" mass="36199">MNKIEIIIDKEHNGKDVSLSGLSVNTTNALIEILSALRNIAVHEGKPDIKIGLVEGSACAVLEGEQETMQVIHRSIMKVVDNDPNRDNFYVDNLQVIKEQINERGFEVKVRYLDNGNPTSLREAFNASFRKKRVRTNIENSFNIEFFYGKLQSNGGDNPNFHIISDFTKYVISCTEKQAQTVNQFLYKEFRFSAWSKMGPNNKMIYQYCDIYESNKRDFYNEFKRFFYELKRLEGTAAIKKIHYKLKEFYSNNEFAEARKFIRIFLNDTVEVSTLMAILIISKRFKNHPDLQELLGQIEELIVSKTKKPVL</sequence>
<proteinExistence type="predicted"/>
<accession>A0A9X3HNJ5</accession>
<dbReference type="AlphaFoldDB" id="A0A9X3HNJ5"/>
<evidence type="ECO:0000313" key="2">
    <source>
        <dbReference type="Proteomes" id="UP001151133"/>
    </source>
</evidence>
<name>A0A9X3HNJ5_9FLAO</name>
<reference evidence="1" key="1">
    <citation type="submission" date="2022-10" db="EMBL/GenBank/DDBJ databases">
        <title>Two novel species of Flavobacterium.</title>
        <authorList>
            <person name="Liu Q."/>
            <person name="Xin Y.-H."/>
        </authorList>
    </citation>
    <scope>NUCLEOTIDE SEQUENCE</scope>
    <source>
        <strain evidence="1">LS1R47</strain>
    </source>
</reference>
<dbReference type="Proteomes" id="UP001151133">
    <property type="component" value="Unassembled WGS sequence"/>
</dbReference>
<dbReference type="RefSeq" id="WP_264288804.1">
    <property type="nucleotide sequence ID" value="NZ_JAOZEV010000034.1"/>
</dbReference>
<keyword evidence="2" id="KW-1185">Reference proteome</keyword>